<dbReference type="Proteomes" id="UP000290408">
    <property type="component" value="Chromosome"/>
</dbReference>
<gene>
    <name evidence="1" type="ORF">EXU32_16760</name>
</gene>
<sequence length="154" mass="16101">MTATAVPTTLLEVTTQGSLVTGTEVTLTSRQFSYTIDEPPALGGTDKGANPVEHLLAALASCTVISYQVWADKLGLTVDTIDVDLRGDLDLAGFLGTDDSVRPGFQGIELGIKVSGPESEAEYRRLEQAVAAHCPVLDNLTNGVPVTTSLEVAA</sequence>
<dbReference type="InterPro" id="IPR015946">
    <property type="entry name" value="KH_dom-like_a/b"/>
</dbReference>
<keyword evidence="2" id="KW-1185">Reference proteome</keyword>
<dbReference type="RefSeq" id="WP_130630923.1">
    <property type="nucleotide sequence ID" value="NZ_CP036164.1"/>
</dbReference>
<accession>A0A4P6MXD8</accession>
<dbReference type="AlphaFoldDB" id="A0A4P6MXD8"/>
<dbReference type="InterPro" id="IPR003718">
    <property type="entry name" value="OsmC/Ohr_fam"/>
</dbReference>
<dbReference type="InterPro" id="IPR052924">
    <property type="entry name" value="OsmC/Ohr_hydroprdx_reductase"/>
</dbReference>
<dbReference type="EMBL" id="CP036164">
    <property type="protein sequence ID" value="QBF47749.1"/>
    <property type="molecule type" value="Genomic_DNA"/>
</dbReference>
<evidence type="ECO:0000313" key="2">
    <source>
        <dbReference type="Proteomes" id="UP000290408"/>
    </source>
</evidence>
<reference evidence="1 2" key="1">
    <citation type="submission" date="2019-02" db="EMBL/GenBank/DDBJ databases">
        <title>Genomic data mining of an Antarctic deep-sea actinobacterium, Janibacterlimosus P3-3-X1.</title>
        <authorList>
            <person name="Liao L."/>
            <person name="Chen B."/>
        </authorList>
    </citation>
    <scope>NUCLEOTIDE SEQUENCE [LARGE SCALE GENOMIC DNA]</scope>
    <source>
        <strain evidence="1 2">P3-3-X1</strain>
    </source>
</reference>
<proteinExistence type="predicted"/>
<dbReference type="KEGG" id="jli:EXU32_16760"/>
<evidence type="ECO:0000313" key="1">
    <source>
        <dbReference type="EMBL" id="QBF47749.1"/>
    </source>
</evidence>
<dbReference type="Gene3D" id="3.30.300.20">
    <property type="match status" value="1"/>
</dbReference>
<dbReference type="SUPFAM" id="SSF82784">
    <property type="entry name" value="OsmC-like"/>
    <property type="match status" value="1"/>
</dbReference>
<dbReference type="PANTHER" id="PTHR35368">
    <property type="entry name" value="HYDROPEROXIDE REDUCTASE"/>
    <property type="match status" value="1"/>
</dbReference>
<organism evidence="1 2">
    <name type="scientific">Janibacter limosus</name>
    <dbReference type="NCBI Taxonomy" id="53458"/>
    <lineage>
        <taxon>Bacteria</taxon>
        <taxon>Bacillati</taxon>
        <taxon>Actinomycetota</taxon>
        <taxon>Actinomycetes</taxon>
        <taxon>Micrococcales</taxon>
        <taxon>Intrasporangiaceae</taxon>
        <taxon>Janibacter</taxon>
    </lineage>
</organism>
<dbReference type="InterPro" id="IPR036102">
    <property type="entry name" value="OsmC/Ohrsf"/>
</dbReference>
<dbReference type="OrthoDB" id="9811389at2"/>
<dbReference type="PANTHER" id="PTHR35368:SF1">
    <property type="entry name" value="HYDROPEROXIDE REDUCTASE"/>
    <property type="match status" value="1"/>
</dbReference>
<protein>
    <submittedName>
        <fullName evidence="1">OsmC family peroxiredoxin</fullName>
    </submittedName>
</protein>
<name>A0A4P6MXD8_9MICO</name>
<dbReference type="Pfam" id="PF02566">
    <property type="entry name" value="OsmC"/>
    <property type="match status" value="1"/>
</dbReference>